<evidence type="ECO:0000313" key="1">
    <source>
        <dbReference type="EMBL" id="BAR54158.1"/>
    </source>
</evidence>
<dbReference type="RefSeq" id="WP_156149853.1">
    <property type="nucleotide sequence ID" value="NZ_AP022641.1"/>
</dbReference>
<dbReference type="EMBL" id="AP014685">
    <property type="protein sequence ID" value="BAR54158.1"/>
    <property type="molecule type" value="Genomic_DNA"/>
</dbReference>
<name>A0A0E4BK39_9BRAD</name>
<evidence type="ECO:0000313" key="2">
    <source>
        <dbReference type="Proteomes" id="UP000063308"/>
    </source>
</evidence>
<protein>
    <submittedName>
        <fullName evidence="1">Uncharacterized protein</fullName>
    </submittedName>
</protein>
<organism evidence="1 2">
    <name type="scientific">Bradyrhizobium diazoefficiens</name>
    <dbReference type="NCBI Taxonomy" id="1355477"/>
    <lineage>
        <taxon>Bacteria</taxon>
        <taxon>Pseudomonadati</taxon>
        <taxon>Pseudomonadota</taxon>
        <taxon>Alphaproteobacteria</taxon>
        <taxon>Hyphomicrobiales</taxon>
        <taxon>Nitrobacteraceae</taxon>
        <taxon>Bradyrhizobium</taxon>
    </lineage>
</organism>
<proteinExistence type="predicted"/>
<dbReference type="AlphaFoldDB" id="A0A0E4BK39"/>
<accession>A0A0E4BK39</accession>
<gene>
    <name evidence="1" type="ORF">NK6_973</name>
</gene>
<dbReference type="Proteomes" id="UP000063308">
    <property type="component" value="Chromosome"/>
</dbReference>
<reference evidence="1 2" key="1">
    <citation type="submission" date="2014-11" db="EMBL/GenBank/DDBJ databases">
        <title>Symbiosis island explosion on the genome of extra-slow-growing strains of soybean bradyrhizobia with massive insertion sequences.</title>
        <authorList>
            <person name="Iida T."/>
            <person name="Minamisawa K."/>
        </authorList>
    </citation>
    <scope>NUCLEOTIDE SEQUENCE [LARGE SCALE GENOMIC DNA]</scope>
    <source>
        <strain evidence="1 2">NK6</strain>
    </source>
</reference>
<sequence length="53" mass="6048">MSHYIESLDTKRLGLPATRTPGFVRHLYRSTRRLLRSIIARIDLSQFPGSCCG</sequence>